<keyword evidence="8" id="KW-1185">Reference proteome</keyword>
<gene>
    <name evidence="7" type="ORF">OFY17_11595</name>
</gene>
<name>A0ABT2YUD7_9GAMM</name>
<dbReference type="SUPFAM" id="SSF47384">
    <property type="entry name" value="Homodimeric domain of signal transducing histidine kinase"/>
    <property type="match status" value="1"/>
</dbReference>
<comment type="caution">
    <text evidence="7">The sequence shown here is derived from an EMBL/GenBank/DDBJ whole genome shotgun (WGS) entry which is preliminary data.</text>
</comment>
<feature type="domain" description="Response regulatory" evidence="6">
    <location>
        <begin position="9"/>
        <end position="126"/>
    </location>
</feature>
<dbReference type="RefSeq" id="WP_263530895.1">
    <property type="nucleotide sequence ID" value="NZ_JAOVZB010000005.1"/>
</dbReference>
<evidence type="ECO:0000259" key="5">
    <source>
        <dbReference type="PROSITE" id="PS50109"/>
    </source>
</evidence>
<dbReference type="Gene3D" id="3.30.565.10">
    <property type="entry name" value="Histidine kinase-like ATPase, C-terminal domain"/>
    <property type="match status" value="1"/>
</dbReference>
<evidence type="ECO:0000256" key="2">
    <source>
        <dbReference type="ARBA" id="ARBA00012438"/>
    </source>
</evidence>
<dbReference type="PANTHER" id="PTHR43547:SF2">
    <property type="entry name" value="HYBRID SIGNAL TRANSDUCTION HISTIDINE KINASE C"/>
    <property type="match status" value="1"/>
</dbReference>
<evidence type="ECO:0000259" key="6">
    <source>
        <dbReference type="PROSITE" id="PS50110"/>
    </source>
</evidence>
<feature type="modified residue" description="4-aspartylphosphate" evidence="4">
    <location>
        <position position="59"/>
    </location>
</feature>
<comment type="catalytic activity">
    <reaction evidence="1">
        <text>ATP + protein L-histidine = ADP + protein N-phospho-L-histidine.</text>
        <dbReference type="EC" id="2.7.13.3"/>
    </reaction>
</comment>
<dbReference type="SMART" id="SM00448">
    <property type="entry name" value="REC"/>
    <property type="match status" value="2"/>
</dbReference>
<keyword evidence="3 4" id="KW-0597">Phosphoprotein</keyword>
<dbReference type="Pfam" id="PF02518">
    <property type="entry name" value="HATPase_c"/>
    <property type="match status" value="1"/>
</dbReference>
<protein>
    <recommendedName>
        <fullName evidence="2">histidine kinase</fullName>
        <ecNumber evidence="2">2.7.13.3</ecNumber>
    </recommendedName>
</protein>
<evidence type="ECO:0000313" key="7">
    <source>
        <dbReference type="EMBL" id="MCV2403516.1"/>
    </source>
</evidence>
<dbReference type="PROSITE" id="PS50110">
    <property type="entry name" value="RESPONSE_REGULATORY"/>
    <property type="match status" value="2"/>
</dbReference>
<feature type="domain" description="Response regulatory" evidence="6">
    <location>
        <begin position="154"/>
        <end position="270"/>
    </location>
</feature>
<organism evidence="7 8">
    <name type="scientific">Marinomonas sargassi</name>
    <dbReference type="NCBI Taxonomy" id="2984494"/>
    <lineage>
        <taxon>Bacteria</taxon>
        <taxon>Pseudomonadati</taxon>
        <taxon>Pseudomonadota</taxon>
        <taxon>Gammaproteobacteria</taxon>
        <taxon>Oceanospirillales</taxon>
        <taxon>Oceanospirillaceae</taxon>
        <taxon>Marinomonas</taxon>
    </lineage>
</organism>
<dbReference type="InterPro" id="IPR036097">
    <property type="entry name" value="HisK_dim/P_sf"/>
</dbReference>
<dbReference type="EC" id="2.7.13.3" evidence="2"/>
<proteinExistence type="predicted"/>
<dbReference type="InterPro" id="IPR003661">
    <property type="entry name" value="HisK_dim/P_dom"/>
</dbReference>
<reference evidence="7 8" key="1">
    <citation type="submission" date="2022-10" db="EMBL/GenBank/DDBJ databases">
        <title>Marinomonas transparenta sp. nov. and Marinomonas sargassi sp. nov., isolated from marine alga (Sargassum natans (L.) Gaillon).</title>
        <authorList>
            <person name="Wang Y."/>
        </authorList>
    </citation>
    <scope>NUCLEOTIDE SEQUENCE [LARGE SCALE GENOMIC DNA]</scope>
    <source>
        <strain evidence="7 8">C2222</strain>
    </source>
</reference>
<evidence type="ECO:0000256" key="4">
    <source>
        <dbReference type="PROSITE-ProRule" id="PRU00169"/>
    </source>
</evidence>
<dbReference type="Gene3D" id="3.40.50.2300">
    <property type="match status" value="2"/>
</dbReference>
<evidence type="ECO:0000313" key="8">
    <source>
        <dbReference type="Proteomes" id="UP001209713"/>
    </source>
</evidence>
<feature type="modified residue" description="4-aspartylphosphate" evidence="4">
    <location>
        <position position="202"/>
    </location>
</feature>
<dbReference type="SUPFAM" id="SSF55874">
    <property type="entry name" value="ATPase domain of HSP90 chaperone/DNA topoisomerase II/histidine kinase"/>
    <property type="match status" value="1"/>
</dbReference>
<evidence type="ECO:0000256" key="1">
    <source>
        <dbReference type="ARBA" id="ARBA00000085"/>
    </source>
</evidence>
<dbReference type="SUPFAM" id="SSF52172">
    <property type="entry name" value="CheY-like"/>
    <property type="match status" value="2"/>
</dbReference>
<dbReference type="Proteomes" id="UP001209713">
    <property type="component" value="Unassembled WGS sequence"/>
</dbReference>
<dbReference type="SMART" id="SM00387">
    <property type="entry name" value="HATPase_c"/>
    <property type="match status" value="1"/>
</dbReference>
<accession>A0ABT2YUD7</accession>
<dbReference type="PROSITE" id="PS50109">
    <property type="entry name" value="HIS_KIN"/>
    <property type="match status" value="1"/>
</dbReference>
<dbReference type="InterPro" id="IPR005467">
    <property type="entry name" value="His_kinase_dom"/>
</dbReference>
<sequence>MEEMIKGKSFLIVDDQEAVRQLVSRSLSQLGAGNVIQAASGTTAMKIVESQQCDFIICDWNMPKMNGVDLLKEVRRLPSYKKIPFLMITAETDKRRVMEVISSGVTDFLVKPFNVKALKEKIERCFLVGSPEGMAQYLQSNLRPPAAKVEEKSTLLVVDDVASNVDVLVNLFQKEYRVKVASSGEQALKICFASPPDLILMDVSMPPGMSGFEACEELQKNPDTQGIPVIFLTSRDSSVDMTKGFEIGGVDYVIKPSEPAIVKARVKNHLRLKSGRDSMAQELDLMLENSRLREEMQLIIRHDLKTPLIGMIYHLTELIDNPDIPKDATNHILSMESASYRMLAMINSSQKLIKIEQGTYKSKQEKVDLDKIVLRIEQDLQGIMNEKSVSFAAHSEDPWYIVGEELLCYILAENLLKNAIEASDDNSEIKIQFSKVDSMVVLEIENTGTVPESIRGNFFDKFSTAEKEDGSGIGTHSARLMARAQRGDIKLECGESTTKLVVTLPSWED</sequence>
<dbReference type="InterPro" id="IPR036890">
    <property type="entry name" value="HATPase_C_sf"/>
</dbReference>
<dbReference type="InterPro" id="IPR011006">
    <property type="entry name" value="CheY-like_superfamily"/>
</dbReference>
<dbReference type="InterPro" id="IPR003594">
    <property type="entry name" value="HATPase_dom"/>
</dbReference>
<dbReference type="Gene3D" id="1.10.287.130">
    <property type="match status" value="1"/>
</dbReference>
<dbReference type="CDD" id="cd00082">
    <property type="entry name" value="HisKA"/>
    <property type="match status" value="1"/>
</dbReference>
<evidence type="ECO:0000256" key="3">
    <source>
        <dbReference type="ARBA" id="ARBA00022553"/>
    </source>
</evidence>
<dbReference type="InterPro" id="IPR001789">
    <property type="entry name" value="Sig_transdc_resp-reg_receiver"/>
</dbReference>
<feature type="domain" description="Histidine kinase" evidence="5">
    <location>
        <begin position="299"/>
        <end position="508"/>
    </location>
</feature>
<dbReference type="EMBL" id="JAOVZB010000005">
    <property type="protein sequence ID" value="MCV2403516.1"/>
    <property type="molecule type" value="Genomic_DNA"/>
</dbReference>
<dbReference type="Pfam" id="PF00072">
    <property type="entry name" value="Response_reg"/>
    <property type="match status" value="2"/>
</dbReference>
<dbReference type="PANTHER" id="PTHR43547">
    <property type="entry name" value="TWO-COMPONENT HISTIDINE KINASE"/>
    <property type="match status" value="1"/>
</dbReference>